<keyword evidence="1" id="KW-1133">Transmembrane helix</keyword>
<name>A0A5C4U349_9CORY</name>
<evidence type="ECO:0000256" key="1">
    <source>
        <dbReference type="SAM" id="Phobius"/>
    </source>
</evidence>
<reference evidence="2 3" key="1">
    <citation type="submission" date="2019-06" db="EMBL/GenBank/DDBJ databases">
        <authorList>
            <person name="Li J."/>
        </authorList>
    </citation>
    <scope>NUCLEOTIDE SEQUENCE [LARGE SCALE GENOMIC DNA]</scope>
    <source>
        <strain evidence="2 3">LMG 28165</strain>
    </source>
</reference>
<dbReference type="OrthoDB" id="4415963at2"/>
<keyword evidence="1" id="KW-0812">Transmembrane</keyword>
<keyword evidence="3" id="KW-1185">Reference proteome</keyword>
<sequence length="187" mass="20274">MSIPVNRRGNIRRTGFVWLALVVPIVSLLLLPWVIQQVAPGPGPDVKAVRFQEVSTQPVEVPGLTCEFNGDVTSSWGYRCDGVEVDSSIADATDDPDKALRRMADGLNSIVDYGDTGEVIRSGDSRLLMDEGSSTIALAVPHPDGTLYISTYPDDSGAPHLGEKQKELVSEIWRAATQDELPKELAE</sequence>
<evidence type="ECO:0000313" key="2">
    <source>
        <dbReference type="EMBL" id="TNL94373.1"/>
    </source>
</evidence>
<comment type="caution">
    <text evidence="2">The sequence shown here is derived from an EMBL/GenBank/DDBJ whole genome shotgun (WGS) entry which is preliminary data.</text>
</comment>
<accession>A0A5C4U349</accession>
<dbReference type="EMBL" id="VDHJ01000022">
    <property type="protein sequence ID" value="TNL94373.1"/>
    <property type="molecule type" value="Genomic_DNA"/>
</dbReference>
<gene>
    <name evidence="2" type="ORF">FHE74_10435</name>
</gene>
<evidence type="ECO:0000313" key="3">
    <source>
        <dbReference type="Proteomes" id="UP000312032"/>
    </source>
</evidence>
<dbReference type="AlphaFoldDB" id="A0A5C4U349"/>
<keyword evidence="1" id="KW-0472">Membrane</keyword>
<feature type="transmembrane region" description="Helical" evidence="1">
    <location>
        <begin position="16"/>
        <end position="35"/>
    </location>
</feature>
<dbReference type="RefSeq" id="WP_139466454.1">
    <property type="nucleotide sequence ID" value="NZ_VDHJ01000022.1"/>
</dbReference>
<dbReference type="Proteomes" id="UP000312032">
    <property type="component" value="Unassembled WGS sequence"/>
</dbReference>
<proteinExistence type="predicted"/>
<protein>
    <submittedName>
        <fullName evidence="2">Uncharacterized protein</fullName>
    </submittedName>
</protein>
<organism evidence="2 3">
    <name type="scientific">Corynebacterium tapiri</name>
    <dbReference type="NCBI Taxonomy" id="1448266"/>
    <lineage>
        <taxon>Bacteria</taxon>
        <taxon>Bacillati</taxon>
        <taxon>Actinomycetota</taxon>
        <taxon>Actinomycetes</taxon>
        <taxon>Mycobacteriales</taxon>
        <taxon>Corynebacteriaceae</taxon>
        <taxon>Corynebacterium</taxon>
    </lineage>
</organism>